<organism evidence="1 2">
    <name type="scientific">Araneus ventricosus</name>
    <name type="common">Orbweaver spider</name>
    <name type="synonym">Epeira ventricosa</name>
    <dbReference type="NCBI Taxonomy" id="182803"/>
    <lineage>
        <taxon>Eukaryota</taxon>
        <taxon>Metazoa</taxon>
        <taxon>Ecdysozoa</taxon>
        <taxon>Arthropoda</taxon>
        <taxon>Chelicerata</taxon>
        <taxon>Arachnida</taxon>
        <taxon>Araneae</taxon>
        <taxon>Araneomorphae</taxon>
        <taxon>Entelegynae</taxon>
        <taxon>Araneoidea</taxon>
        <taxon>Araneidae</taxon>
        <taxon>Araneus</taxon>
    </lineage>
</organism>
<proteinExistence type="predicted"/>
<accession>A0A4Y2SUV8</accession>
<dbReference type="Proteomes" id="UP000499080">
    <property type="component" value="Unassembled WGS sequence"/>
</dbReference>
<evidence type="ECO:0000313" key="1">
    <source>
        <dbReference type="EMBL" id="GBN92112.1"/>
    </source>
</evidence>
<dbReference type="AlphaFoldDB" id="A0A4Y2SUV8"/>
<protein>
    <submittedName>
        <fullName evidence="1">Uncharacterized protein</fullName>
    </submittedName>
</protein>
<gene>
    <name evidence="1" type="ORF">AVEN_1832_1</name>
</gene>
<reference evidence="1 2" key="1">
    <citation type="journal article" date="2019" name="Sci. Rep.">
        <title>Orb-weaving spider Araneus ventricosus genome elucidates the spidroin gene catalogue.</title>
        <authorList>
            <person name="Kono N."/>
            <person name="Nakamura H."/>
            <person name="Ohtoshi R."/>
            <person name="Moran D.A.P."/>
            <person name="Shinohara A."/>
            <person name="Yoshida Y."/>
            <person name="Fujiwara M."/>
            <person name="Mori M."/>
            <person name="Tomita M."/>
            <person name="Arakawa K."/>
        </authorList>
    </citation>
    <scope>NUCLEOTIDE SEQUENCE [LARGE SCALE GENOMIC DNA]</scope>
</reference>
<comment type="caution">
    <text evidence="1">The sequence shown here is derived from an EMBL/GenBank/DDBJ whole genome shotgun (WGS) entry which is preliminary data.</text>
</comment>
<sequence length="110" mass="11688">MHLFFPGTISNLLILYRCCGNSFVAPILHAMALADFKSLVSINLCCVLSILISDSGSIKVAGLLGCPDILRVPAQARLISRSTMAAATTKGFLLASLLSLLSLHPSQNCR</sequence>
<keyword evidence="2" id="KW-1185">Reference proteome</keyword>
<name>A0A4Y2SUV8_ARAVE</name>
<dbReference type="EMBL" id="BGPR01024223">
    <property type="protein sequence ID" value="GBN92112.1"/>
    <property type="molecule type" value="Genomic_DNA"/>
</dbReference>
<evidence type="ECO:0000313" key="2">
    <source>
        <dbReference type="Proteomes" id="UP000499080"/>
    </source>
</evidence>